<dbReference type="EMBL" id="GGEC01089895">
    <property type="protein sequence ID" value="MBX70379.1"/>
    <property type="molecule type" value="Transcribed_RNA"/>
</dbReference>
<name>A0A2P2QTN2_RHIMU</name>
<keyword evidence="1" id="KW-0812">Transmembrane</keyword>
<reference evidence="2" key="1">
    <citation type="submission" date="2018-02" db="EMBL/GenBank/DDBJ databases">
        <title>Rhizophora mucronata_Transcriptome.</title>
        <authorList>
            <person name="Meera S.P."/>
            <person name="Sreeshan A."/>
            <person name="Augustine A."/>
        </authorList>
    </citation>
    <scope>NUCLEOTIDE SEQUENCE</scope>
    <source>
        <tissue evidence="2">Leaf</tissue>
    </source>
</reference>
<organism evidence="2">
    <name type="scientific">Rhizophora mucronata</name>
    <name type="common">Asiatic mangrove</name>
    <dbReference type="NCBI Taxonomy" id="61149"/>
    <lineage>
        <taxon>Eukaryota</taxon>
        <taxon>Viridiplantae</taxon>
        <taxon>Streptophyta</taxon>
        <taxon>Embryophyta</taxon>
        <taxon>Tracheophyta</taxon>
        <taxon>Spermatophyta</taxon>
        <taxon>Magnoliopsida</taxon>
        <taxon>eudicotyledons</taxon>
        <taxon>Gunneridae</taxon>
        <taxon>Pentapetalae</taxon>
        <taxon>rosids</taxon>
        <taxon>fabids</taxon>
        <taxon>Malpighiales</taxon>
        <taxon>Rhizophoraceae</taxon>
        <taxon>Rhizophora</taxon>
    </lineage>
</organism>
<dbReference type="PROSITE" id="PS51257">
    <property type="entry name" value="PROKAR_LIPOPROTEIN"/>
    <property type="match status" value="1"/>
</dbReference>
<evidence type="ECO:0000313" key="2">
    <source>
        <dbReference type="EMBL" id="MBX70379.1"/>
    </source>
</evidence>
<keyword evidence="1" id="KW-1133">Transmembrane helix</keyword>
<keyword evidence="1" id="KW-0472">Membrane</keyword>
<proteinExistence type="predicted"/>
<protein>
    <submittedName>
        <fullName evidence="2">Uncharacterized protein</fullName>
    </submittedName>
</protein>
<evidence type="ECO:0000256" key="1">
    <source>
        <dbReference type="SAM" id="Phobius"/>
    </source>
</evidence>
<accession>A0A2P2QTN2</accession>
<dbReference type="AlphaFoldDB" id="A0A2P2QTN2"/>
<feature type="transmembrane region" description="Helical" evidence="1">
    <location>
        <begin position="12"/>
        <end position="29"/>
    </location>
</feature>
<sequence>MGIHKFHSHLPSPFVLNGGVGLIGCLFCLSM</sequence>